<dbReference type="CDD" id="cd18084">
    <property type="entry name" value="RsmE-like"/>
    <property type="match status" value="1"/>
</dbReference>
<proteinExistence type="inferred from homology"/>
<dbReference type="AlphaFoldDB" id="D4YP86"/>
<dbReference type="SUPFAM" id="SSF88697">
    <property type="entry name" value="PUA domain-like"/>
    <property type="match status" value="1"/>
</dbReference>
<dbReference type="GO" id="GO:0070042">
    <property type="term" value="F:rRNA (uridine-N3-)-methyltransferase activity"/>
    <property type="evidence" value="ECO:0007669"/>
    <property type="project" value="TreeGrafter"/>
</dbReference>
<keyword evidence="6 12" id="KW-0698">rRNA processing</keyword>
<dbReference type="Proteomes" id="UP000005714">
    <property type="component" value="Unassembled WGS sequence"/>
</dbReference>
<evidence type="ECO:0000256" key="7">
    <source>
        <dbReference type="ARBA" id="ARBA00022603"/>
    </source>
</evidence>
<name>D4YP86_9MICO</name>
<evidence type="ECO:0000313" key="16">
    <source>
        <dbReference type="Proteomes" id="UP000005714"/>
    </source>
</evidence>
<evidence type="ECO:0000256" key="3">
    <source>
        <dbReference type="ARBA" id="ARBA00012328"/>
    </source>
</evidence>
<feature type="domain" description="Ribosomal RNA small subunit methyltransferase E methyltransferase" evidence="13">
    <location>
        <begin position="78"/>
        <end position="252"/>
    </location>
</feature>
<keyword evidence="8 12" id="KW-0808">Transferase</keyword>
<evidence type="ECO:0000256" key="9">
    <source>
        <dbReference type="ARBA" id="ARBA00022691"/>
    </source>
</evidence>
<evidence type="ECO:0000256" key="5">
    <source>
        <dbReference type="ARBA" id="ARBA00022490"/>
    </source>
</evidence>
<keyword evidence="7 12" id="KW-0489">Methyltransferase</keyword>
<dbReference type="NCBIfam" id="TIGR00046">
    <property type="entry name" value="RsmE family RNA methyltransferase"/>
    <property type="match status" value="1"/>
</dbReference>
<keyword evidence="9 12" id="KW-0949">S-adenosyl-L-methionine</keyword>
<comment type="catalytic activity">
    <reaction evidence="11 12">
        <text>uridine(1498) in 16S rRNA + S-adenosyl-L-methionine = N(3)-methyluridine(1498) in 16S rRNA + S-adenosyl-L-homocysteine + H(+)</text>
        <dbReference type="Rhea" id="RHEA:42920"/>
        <dbReference type="Rhea" id="RHEA-COMP:10283"/>
        <dbReference type="Rhea" id="RHEA-COMP:10284"/>
        <dbReference type="ChEBI" id="CHEBI:15378"/>
        <dbReference type="ChEBI" id="CHEBI:57856"/>
        <dbReference type="ChEBI" id="CHEBI:59789"/>
        <dbReference type="ChEBI" id="CHEBI:65315"/>
        <dbReference type="ChEBI" id="CHEBI:74502"/>
        <dbReference type="EC" id="2.1.1.193"/>
    </reaction>
</comment>
<evidence type="ECO:0000256" key="8">
    <source>
        <dbReference type="ARBA" id="ARBA00022679"/>
    </source>
</evidence>
<dbReference type="Pfam" id="PF20260">
    <property type="entry name" value="PUA_4"/>
    <property type="match status" value="1"/>
</dbReference>
<dbReference type="PIRSF" id="PIRSF015601">
    <property type="entry name" value="MTase_slr0722"/>
    <property type="match status" value="1"/>
</dbReference>
<dbReference type="GO" id="GO:0005737">
    <property type="term" value="C:cytoplasm"/>
    <property type="evidence" value="ECO:0007669"/>
    <property type="project" value="UniProtKB-SubCell"/>
</dbReference>
<keyword evidence="5 12" id="KW-0963">Cytoplasm</keyword>
<comment type="function">
    <text evidence="10 12">Specifically methylates the N3 position of the uracil ring of uridine 1498 (m3U1498) in 16S rRNA. Acts on the fully assembled 30S ribosomal subunit.</text>
</comment>
<evidence type="ECO:0000256" key="4">
    <source>
        <dbReference type="ARBA" id="ARBA00013673"/>
    </source>
</evidence>
<dbReference type="Pfam" id="PF04452">
    <property type="entry name" value="Methyltrans_RNA"/>
    <property type="match status" value="1"/>
</dbReference>
<dbReference type="STRING" id="585530.HMPREF0183_1746"/>
<keyword evidence="16" id="KW-1185">Reference proteome</keyword>
<accession>D4YP86</accession>
<evidence type="ECO:0000256" key="1">
    <source>
        <dbReference type="ARBA" id="ARBA00004496"/>
    </source>
</evidence>
<protein>
    <recommendedName>
        <fullName evidence="4 12">Ribosomal RNA small subunit methyltransferase E</fullName>
        <ecNumber evidence="3 12">2.1.1.193</ecNumber>
    </recommendedName>
</protein>
<gene>
    <name evidence="15" type="ORF">HMPREF0183_1746</name>
</gene>
<dbReference type="InterPro" id="IPR046887">
    <property type="entry name" value="RsmE_PUA-like"/>
</dbReference>
<comment type="subcellular location">
    <subcellularLocation>
        <location evidence="1 12">Cytoplasm</location>
    </subcellularLocation>
</comment>
<evidence type="ECO:0000313" key="15">
    <source>
        <dbReference type="EMBL" id="EFG46898.1"/>
    </source>
</evidence>
<feature type="domain" description="Ribosomal RNA small subunit methyltransferase E PUA-like" evidence="14">
    <location>
        <begin position="24"/>
        <end position="67"/>
    </location>
</feature>
<dbReference type="PANTHER" id="PTHR30027">
    <property type="entry name" value="RIBOSOMAL RNA SMALL SUBUNIT METHYLTRANSFERASE E"/>
    <property type="match status" value="1"/>
</dbReference>
<sequence length="259" mass="27226">MTLPVFLTQTPLAGATGTITVGPEVAGHAVRVRRMGAGEELELIDGTGMRLRGTIQEGTPESLTLSVTEVTEEPQQRPRLALVQALSKNDRDIQAIEAATEVGVDAVIPWAAQRSIADWPAKKAHKMAAKWSNVLTAATLQARRTRVPELGELIRGTAVTQLVTPTSRVIVLDETESTGLTEAVNDLGQGNTTQDNISQGDIDQIVVIVGPEGGITPAEIDALVSAGARTAVLGPTILRASTAGPVALAIVQTLLGRWK</sequence>
<dbReference type="EMBL" id="ADNU01000048">
    <property type="protein sequence ID" value="EFG46898.1"/>
    <property type="molecule type" value="Genomic_DNA"/>
</dbReference>
<dbReference type="eggNOG" id="COG1385">
    <property type="taxonomic scope" value="Bacteria"/>
</dbReference>
<evidence type="ECO:0000256" key="10">
    <source>
        <dbReference type="ARBA" id="ARBA00025699"/>
    </source>
</evidence>
<dbReference type="Gene3D" id="3.40.1280.10">
    <property type="match status" value="1"/>
</dbReference>
<evidence type="ECO:0000256" key="12">
    <source>
        <dbReference type="PIRNR" id="PIRNR015601"/>
    </source>
</evidence>
<evidence type="ECO:0000259" key="13">
    <source>
        <dbReference type="Pfam" id="PF04452"/>
    </source>
</evidence>
<dbReference type="InterPro" id="IPR006700">
    <property type="entry name" value="RsmE"/>
</dbReference>
<dbReference type="RefSeq" id="WP_005885044.1">
    <property type="nucleotide sequence ID" value="NZ_ADNU01000048.1"/>
</dbReference>
<evidence type="ECO:0000259" key="14">
    <source>
        <dbReference type="Pfam" id="PF20260"/>
    </source>
</evidence>
<dbReference type="SUPFAM" id="SSF75217">
    <property type="entry name" value="alpha/beta knot"/>
    <property type="match status" value="1"/>
</dbReference>
<dbReference type="OrthoDB" id="9808126at2"/>
<comment type="caution">
    <text evidence="15">The sequence shown here is derived from an EMBL/GenBank/DDBJ whole genome shotgun (WGS) entry which is preliminary data.</text>
</comment>
<comment type="similarity">
    <text evidence="2 12">Belongs to the RNA methyltransferase RsmE family.</text>
</comment>
<dbReference type="InterPro" id="IPR046886">
    <property type="entry name" value="RsmE_MTase_dom"/>
</dbReference>
<organism evidence="15 16">
    <name type="scientific">Brevibacterium mcbrellneri ATCC 49030</name>
    <dbReference type="NCBI Taxonomy" id="585530"/>
    <lineage>
        <taxon>Bacteria</taxon>
        <taxon>Bacillati</taxon>
        <taxon>Actinomycetota</taxon>
        <taxon>Actinomycetes</taxon>
        <taxon>Micrococcales</taxon>
        <taxon>Brevibacteriaceae</taxon>
        <taxon>Brevibacterium</taxon>
    </lineage>
</organism>
<dbReference type="InterPro" id="IPR015947">
    <property type="entry name" value="PUA-like_sf"/>
</dbReference>
<dbReference type="GO" id="GO:0070475">
    <property type="term" value="P:rRNA base methylation"/>
    <property type="evidence" value="ECO:0007669"/>
    <property type="project" value="TreeGrafter"/>
</dbReference>
<reference evidence="15 16" key="1">
    <citation type="submission" date="2010-04" db="EMBL/GenBank/DDBJ databases">
        <authorList>
            <person name="Qin X."/>
            <person name="Bachman B."/>
            <person name="Battles P."/>
            <person name="Bell A."/>
            <person name="Bess C."/>
            <person name="Bickham C."/>
            <person name="Chaboub L."/>
            <person name="Chen D."/>
            <person name="Coyle M."/>
            <person name="Deiros D.R."/>
            <person name="Dinh H."/>
            <person name="Forbes L."/>
            <person name="Fowler G."/>
            <person name="Francisco L."/>
            <person name="Fu Q."/>
            <person name="Gubbala S."/>
            <person name="Hale W."/>
            <person name="Han Y."/>
            <person name="Hemphill L."/>
            <person name="Highlander S.K."/>
            <person name="Hirani K."/>
            <person name="Hogues M."/>
            <person name="Jackson L."/>
            <person name="Jakkamsetti A."/>
            <person name="Javaid M."/>
            <person name="Jiang H."/>
            <person name="Korchina V."/>
            <person name="Kovar C."/>
            <person name="Lara F."/>
            <person name="Lee S."/>
            <person name="Mata R."/>
            <person name="Mathew T."/>
            <person name="Moen C."/>
            <person name="Morales K."/>
            <person name="Munidasa M."/>
            <person name="Nazareth L."/>
            <person name="Ngo R."/>
            <person name="Nguyen L."/>
            <person name="Okwuonu G."/>
            <person name="Ongeri F."/>
            <person name="Patil S."/>
            <person name="Petrosino J."/>
            <person name="Pham C."/>
            <person name="Pham P."/>
            <person name="Pu L.-L."/>
            <person name="Puazo M."/>
            <person name="Raj R."/>
            <person name="Reid J."/>
            <person name="Rouhana J."/>
            <person name="Saada N."/>
            <person name="Shang Y."/>
            <person name="Simmons D."/>
            <person name="Thornton R."/>
            <person name="Warren J."/>
            <person name="Weissenberger G."/>
            <person name="Zhang J."/>
            <person name="Zhang L."/>
            <person name="Zhou C."/>
            <person name="Zhu D."/>
            <person name="Muzny D."/>
            <person name="Worley K."/>
            <person name="Gibbs R."/>
        </authorList>
    </citation>
    <scope>NUCLEOTIDE SEQUENCE [LARGE SCALE GENOMIC DNA]</scope>
    <source>
        <strain evidence="15 16">ATCC 49030</strain>
    </source>
</reference>
<evidence type="ECO:0000256" key="2">
    <source>
        <dbReference type="ARBA" id="ARBA00005528"/>
    </source>
</evidence>
<dbReference type="NCBIfam" id="NF008693">
    <property type="entry name" value="PRK11713.2-3"/>
    <property type="match status" value="1"/>
</dbReference>
<dbReference type="InterPro" id="IPR029026">
    <property type="entry name" value="tRNA_m1G_MTases_N"/>
</dbReference>
<dbReference type="EC" id="2.1.1.193" evidence="3 12"/>
<evidence type="ECO:0000256" key="11">
    <source>
        <dbReference type="ARBA" id="ARBA00047944"/>
    </source>
</evidence>
<dbReference type="PANTHER" id="PTHR30027:SF3">
    <property type="entry name" value="16S RRNA (URACIL(1498)-N(3))-METHYLTRANSFERASE"/>
    <property type="match status" value="1"/>
</dbReference>
<evidence type="ECO:0000256" key="6">
    <source>
        <dbReference type="ARBA" id="ARBA00022552"/>
    </source>
</evidence>
<dbReference type="InterPro" id="IPR029028">
    <property type="entry name" value="Alpha/beta_knot_MTases"/>
</dbReference>